<evidence type="ECO:0000313" key="2">
    <source>
        <dbReference type="EMBL" id="RRT35152.1"/>
    </source>
</evidence>
<dbReference type="EMBL" id="AMZH03025479">
    <property type="protein sequence ID" value="RRT35152.1"/>
    <property type="molecule type" value="Genomic_DNA"/>
</dbReference>
<dbReference type="Proteomes" id="UP000287651">
    <property type="component" value="Unassembled WGS sequence"/>
</dbReference>
<gene>
    <name evidence="2" type="ORF">B296_00053239</name>
</gene>
<comment type="caution">
    <text evidence="2">The sequence shown here is derived from an EMBL/GenBank/DDBJ whole genome shotgun (WGS) entry which is preliminary data.</text>
</comment>
<protein>
    <submittedName>
        <fullName evidence="2">Uncharacterized protein</fullName>
    </submittedName>
</protein>
<organism evidence="2 3">
    <name type="scientific">Ensete ventricosum</name>
    <name type="common">Abyssinian banana</name>
    <name type="synonym">Musa ensete</name>
    <dbReference type="NCBI Taxonomy" id="4639"/>
    <lineage>
        <taxon>Eukaryota</taxon>
        <taxon>Viridiplantae</taxon>
        <taxon>Streptophyta</taxon>
        <taxon>Embryophyta</taxon>
        <taxon>Tracheophyta</taxon>
        <taxon>Spermatophyta</taxon>
        <taxon>Magnoliopsida</taxon>
        <taxon>Liliopsida</taxon>
        <taxon>Zingiberales</taxon>
        <taxon>Musaceae</taxon>
        <taxon>Ensete</taxon>
    </lineage>
</organism>
<evidence type="ECO:0000313" key="3">
    <source>
        <dbReference type="Proteomes" id="UP000287651"/>
    </source>
</evidence>
<feature type="non-terminal residue" evidence="2">
    <location>
        <position position="1"/>
    </location>
</feature>
<dbReference type="AlphaFoldDB" id="A0A426X6P0"/>
<accession>A0A426X6P0</accession>
<reference evidence="2 3" key="1">
    <citation type="journal article" date="2014" name="Agronomy (Basel)">
        <title>A Draft Genome Sequence for Ensete ventricosum, the Drought-Tolerant Tree Against Hunger.</title>
        <authorList>
            <person name="Harrison J."/>
            <person name="Moore K.A."/>
            <person name="Paszkiewicz K."/>
            <person name="Jones T."/>
            <person name="Grant M."/>
            <person name="Ambacheew D."/>
            <person name="Muzemil S."/>
            <person name="Studholme D.J."/>
        </authorList>
    </citation>
    <scope>NUCLEOTIDE SEQUENCE [LARGE SCALE GENOMIC DNA]</scope>
</reference>
<proteinExistence type="predicted"/>
<feature type="region of interest" description="Disordered" evidence="1">
    <location>
        <begin position="26"/>
        <end position="47"/>
    </location>
</feature>
<sequence length="84" mass="9504">TRRRWPTGCTEDASCRTADLAQVRSTSPTCKRTPHCQDGKHGERRDGMVSHKCGKVIRYEQFTAPTIKAPAPPRSRWIANKTDH</sequence>
<feature type="compositionally biased region" description="Basic and acidic residues" evidence="1">
    <location>
        <begin position="35"/>
        <end position="47"/>
    </location>
</feature>
<name>A0A426X6P0_ENSVE</name>
<evidence type="ECO:0000256" key="1">
    <source>
        <dbReference type="SAM" id="MobiDB-lite"/>
    </source>
</evidence>